<gene>
    <name evidence="1" type="ORF">AMTR_s05276p00003370</name>
</gene>
<dbReference type="Gramene" id="ERN04749">
    <property type="protein sequence ID" value="ERN04749"/>
    <property type="gene ID" value="AMTR_s05276p00003370"/>
</dbReference>
<protein>
    <submittedName>
        <fullName evidence="1">Uncharacterized protein</fullName>
    </submittedName>
</protein>
<name>U5CVL7_AMBTC</name>
<organism evidence="1 2">
    <name type="scientific">Amborella trichopoda</name>
    <dbReference type="NCBI Taxonomy" id="13333"/>
    <lineage>
        <taxon>Eukaryota</taxon>
        <taxon>Viridiplantae</taxon>
        <taxon>Streptophyta</taxon>
        <taxon>Embryophyta</taxon>
        <taxon>Tracheophyta</taxon>
        <taxon>Spermatophyta</taxon>
        <taxon>Magnoliopsida</taxon>
        <taxon>Amborellales</taxon>
        <taxon>Amborellaceae</taxon>
        <taxon>Amborella</taxon>
    </lineage>
</organism>
<keyword evidence="2" id="KW-1185">Reference proteome</keyword>
<reference evidence="2" key="1">
    <citation type="journal article" date="2013" name="Science">
        <title>The Amborella genome and the evolution of flowering plants.</title>
        <authorList>
            <consortium name="Amborella Genome Project"/>
        </authorList>
    </citation>
    <scope>NUCLEOTIDE SEQUENCE [LARGE SCALE GENOMIC DNA]</scope>
</reference>
<dbReference type="Proteomes" id="UP000017836">
    <property type="component" value="Unassembled WGS sequence"/>
</dbReference>
<dbReference type="EMBL" id="KI394174">
    <property type="protein sequence ID" value="ERN04749.1"/>
    <property type="molecule type" value="Genomic_DNA"/>
</dbReference>
<evidence type="ECO:0000313" key="2">
    <source>
        <dbReference type="Proteomes" id="UP000017836"/>
    </source>
</evidence>
<proteinExistence type="predicted"/>
<dbReference type="AlphaFoldDB" id="U5CVL7"/>
<sequence length="64" mass="7033">MKENIRGILDNTTSVDSPWFRRLPKQAQTFVARGIRSSRSDPMLRFGSVIALALASSPGSPCLQ</sequence>
<evidence type="ECO:0000313" key="1">
    <source>
        <dbReference type="EMBL" id="ERN04749.1"/>
    </source>
</evidence>
<dbReference type="HOGENOM" id="CLU_2874427_0_0_1"/>
<accession>U5CVL7</accession>
<feature type="non-terminal residue" evidence="1">
    <location>
        <position position="64"/>
    </location>
</feature>